<evidence type="ECO:0000256" key="3">
    <source>
        <dbReference type="ARBA" id="ARBA00022448"/>
    </source>
</evidence>
<evidence type="ECO:0000313" key="13">
    <source>
        <dbReference type="Proteomes" id="UP000282185"/>
    </source>
</evidence>
<feature type="transmembrane region" description="Helical" evidence="9">
    <location>
        <begin position="281"/>
        <end position="310"/>
    </location>
</feature>
<dbReference type="PANTHER" id="PTHR30472">
    <property type="entry name" value="FERRIC ENTEROBACTIN TRANSPORT SYSTEM PERMEASE PROTEIN"/>
    <property type="match status" value="1"/>
</dbReference>
<dbReference type="InterPro" id="IPR000522">
    <property type="entry name" value="ABC_transptr_permease_BtuC"/>
</dbReference>
<dbReference type="SUPFAM" id="SSF81345">
    <property type="entry name" value="ABC transporter involved in vitamin B12 uptake, BtuC"/>
    <property type="match status" value="1"/>
</dbReference>
<evidence type="ECO:0000313" key="12">
    <source>
        <dbReference type="Proteomes" id="UP000254236"/>
    </source>
</evidence>
<keyword evidence="5 9" id="KW-0812">Transmembrane</keyword>
<dbReference type="GO" id="GO:0005886">
    <property type="term" value="C:plasma membrane"/>
    <property type="evidence" value="ECO:0007669"/>
    <property type="project" value="UniProtKB-SubCell"/>
</dbReference>
<evidence type="ECO:0000256" key="1">
    <source>
        <dbReference type="ARBA" id="ARBA00004651"/>
    </source>
</evidence>
<dbReference type="KEGG" id="bsau:DWV08_11305"/>
<dbReference type="EMBL" id="CP031356">
    <property type="protein sequence ID" value="AXK46135.1"/>
    <property type="molecule type" value="Genomic_DNA"/>
</dbReference>
<dbReference type="AlphaFoldDB" id="A0A345YQD3"/>
<feature type="transmembrane region" description="Helical" evidence="9">
    <location>
        <begin position="36"/>
        <end position="57"/>
    </location>
</feature>
<proteinExistence type="inferred from homology"/>
<evidence type="ECO:0000256" key="5">
    <source>
        <dbReference type="ARBA" id="ARBA00022692"/>
    </source>
</evidence>
<dbReference type="GO" id="GO:0022857">
    <property type="term" value="F:transmembrane transporter activity"/>
    <property type="evidence" value="ECO:0007669"/>
    <property type="project" value="InterPro"/>
</dbReference>
<dbReference type="FunFam" id="1.10.3470.10:FF:000001">
    <property type="entry name" value="Vitamin B12 ABC transporter permease BtuC"/>
    <property type="match status" value="1"/>
</dbReference>
<evidence type="ECO:0000313" key="10">
    <source>
        <dbReference type="EMBL" id="AXK46135.1"/>
    </source>
</evidence>
<feature type="transmembrane region" description="Helical" evidence="9">
    <location>
        <begin position="191"/>
        <end position="210"/>
    </location>
</feature>
<reference evidence="11 13" key="2">
    <citation type="submission" date="2018-08" db="EMBL/GenBank/DDBJ databases">
        <title>Brachybacterium saurashtrense DSM 23186.</title>
        <authorList>
            <person name="Li Y."/>
        </authorList>
    </citation>
    <scope>NUCLEOTIDE SEQUENCE [LARGE SCALE GENOMIC DNA]</scope>
    <source>
        <strain evidence="11 13">DSM 23186</strain>
    </source>
</reference>
<evidence type="ECO:0000256" key="9">
    <source>
        <dbReference type="SAM" id="Phobius"/>
    </source>
</evidence>
<evidence type="ECO:0000313" key="11">
    <source>
        <dbReference type="EMBL" id="RRR23875.1"/>
    </source>
</evidence>
<keyword evidence="3" id="KW-0813">Transport</keyword>
<reference evidence="10 12" key="1">
    <citation type="submission" date="2018-07" db="EMBL/GenBank/DDBJ databases">
        <title>Brachybacterium saurashtrense DSM 23186 genome sequence.</title>
        <authorList>
            <person name="Guo L."/>
        </authorList>
    </citation>
    <scope>NUCLEOTIDE SEQUENCE [LARGE SCALE GENOMIC DNA]</scope>
    <source>
        <strain evidence="10 12">DSM 23186</strain>
    </source>
</reference>
<organism evidence="11 13">
    <name type="scientific">Brachybacterium saurashtrense</name>
    <dbReference type="NCBI Taxonomy" id="556288"/>
    <lineage>
        <taxon>Bacteria</taxon>
        <taxon>Bacillati</taxon>
        <taxon>Actinomycetota</taxon>
        <taxon>Actinomycetes</taxon>
        <taxon>Micrococcales</taxon>
        <taxon>Dermabacteraceae</taxon>
        <taxon>Brachybacterium</taxon>
    </lineage>
</organism>
<dbReference type="GO" id="GO:0033214">
    <property type="term" value="P:siderophore-iron import into cell"/>
    <property type="evidence" value="ECO:0007669"/>
    <property type="project" value="TreeGrafter"/>
</dbReference>
<evidence type="ECO:0000256" key="2">
    <source>
        <dbReference type="ARBA" id="ARBA00007935"/>
    </source>
</evidence>
<feature type="transmembrane region" description="Helical" evidence="9">
    <location>
        <begin position="103"/>
        <end position="120"/>
    </location>
</feature>
<keyword evidence="6 9" id="KW-1133">Transmembrane helix</keyword>
<dbReference type="OrthoDB" id="9782305at2"/>
<evidence type="ECO:0000256" key="6">
    <source>
        <dbReference type="ARBA" id="ARBA00022989"/>
    </source>
</evidence>
<dbReference type="Gene3D" id="1.10.3470.10">
    <property type="entry name" value="ABC transporter involved in vitamin B12 uptake, BtuC"/>
    <property type="match status" value="1"/>
</dbReference>
<dbReference type="EMBL" id="QSWH01000002">
    <property type="protein sequence ID" value="RRR23875.1"/>
    <property type="molecule type" value="Genomic_DNA"/>
</dbReference>
<dbReference type="RefSeq" id="WP_115413885.1">
    <property type="nucleotide sequence ID" value="NZ_CP031356.1"/>
</dbReference>
<comment type="similarity">
    <text evidence="2">Belongs to the binding-protein-dependent transport system permease family. FecCD subfamily.</text>
</comment>
<keyword evidence="4" id="KW-1003">Cell membrane</keyword>
<feature type="transmembrane region" description="Helical" evidence="9">
    <location>
        <begin position="132"/>
        <end position="154"/>
    </location>
</feature>
<evidence type="ECO:0000256" key="7">
    <source>
        <dbReference type="ARBA" id="ARBA00023136"/>
    </source>
</evidence>
<protein>
    <submittedName>
        <fullName evidence="11">Iron ABC transporter permease</fullName>
    </submittedName>
</protein>
<comment type="subcellular location">
    <subcellularLocation>
        <location evidence="1">Cell membrane</location>
        <topology evidence="1">Multi-pass membrane protein</topology>
    </subcellularLocation>
</comment>
<dbReference type="CDD" id="cd06550">
    <property type="entry name" value="TM_ABC_iron-siderophores_like"/>
    <property type="match status" value="1"/>
</dbReference>
<dbReference type="Proteomes" id="UP000254236">
    <property type="component" value="Chromosome"/>
</dbReference>
<feature type="transmembrane region" description="Helical" evidence="9">
    <location>
        <begin position="349"/>
        <end position="367"/>
    </location>
</feature>
<dbReference type="InterPro" id="IPR037294">
    <property type="entry name" value="ABC_BtuC-like"/>
</dbReference>
<feature type="transmembrane region" description="Helical" evidence="9">
    <location>
        <begin position="240"/>
        <end position="261"/>
    </location>
</feature>
<sequence length="379" mass="38361">MSIAHDARPSAPGPTPRTPGRPGTPRSARQRRRRRTGLLGLLLVAALCLLVVLSGAIGAVEVSAGQSARIVAGHLLPGMPWMHDGSLTALQDQAVWQFRLPRALLAGLSGAGLALAGALMQVTVRNPLAEPYILGVSSGAGVGAVLVIVLGSAALGGLSLHVAAFVGALLACLAVVVLARRDGVLSPTRMILAGVALGSLLSAVTSYLTLTSEAQNVVGVMFFLLGSVSAATMGQLVAPAAALAIACLAAALLARPLNALMTGDDSAAALGVDAQRMRGVLLVLSSLLTGTVVAVAGGIGFVGLVVPHVARMLVGADHRRMLPVTVLGGAVFLMAADLLARTVARPTEVPLGILTAVVGAPFFLWLMRRGGAERAGYGR</sequence>
<evidence type="ECO:0000256" key="4">
    <source>
        <dbReference type="ARBA" id="ARBA00022475"/>
    </source>
</evidence>
<feature type="region of interest" description="Disordered" evidence="8">
    <location>
        <begin position="1"/>
        <end position="32"/>
    </location>
</feature>
<dbReference type="Proteomes" id="UP000282185">
    <property type="component" value="Unassembled WGS sequence"/>
</dbReference>
<evidence type="ECO:0000256" key="8">
    <source>
        <dbReference type="SAM" id="MobiDB-lite"/>
    </source>
</evidence>
<gene>
    <name evidence="10" type="ORF">DWV08_11305</name>
    <name evidence="11" type="ORF">DXU92_03055</name>
</gene>
<dbReference type="Pfam" id="PF01032">
    <property type="entry name" value="FecCD"/>
    <property type="match status" value="1"/>
</dbReference>
<keyword evidence="7 9" id="KW-0472">Membrane</keyword>
<dbReference type="PANTHER" id="PTHR30472:SF67">
    <property type="entry name" value="PERMEASE OF ABC TRANSPORTER-RELATED"/>
    <property type="match status" value="1"/>
</dbReference>
<feature type="transmembrane region" description="Helical" evidence="9">
    <location>
        <begin position="322"/>
        <end position="343"/>
    </location>
</feature>
<name>A0A345YQD3_9MICO</name>
<keyword evidence="12" id="KW-1185">Reference proteome</keyword>
<feature type="transmembrane region" description="Helical" evidence="9">
    <location>
        <begin position="160"/>
        <end position="179"/>
    </location>
</feature>
<accession>A0A345YQD3</accession>